<dbReference type="GO" id="GO:0003677">
    <property type="term" value="F:DNA binding"/>
    <property type="evidence" value="ECO:0007669"/>
    <property type="project" value="UniProtKB-UniRule"/>
</dbReference>
<dbReference type="InterPro" id="IPR019734">
    <property type="entry name" value="TPR_rpt"/>
</dbReference>
<dbReference type="InterPro" id="IPR036390">
    <property type="entry name" value="WH_DNA-bd_sf"/>
</dbReference>
<evidence type="ECO:0000256" key="4">
    <source>
        <dbReference type="ARBA" id="ARBA00023163"/>
    </source>
</evidence>
<dbReference type="SMART" id="SM00028">
    <property type="entry name" value="TPR"/>
    <property type="match status" value="6"/>
</dbReference>
<dbReference type="InterPro" id="IPR001867">
    <property type="entry name" value="OmpR/PhoB-type_DNA-bd"/>
</dbReference>
<dbReference type="GO" id="GO:0000160">
    <property type="term" value="P:phosphorelay signal transduction system"/>
    <property type="evidence" value="ECO:0007669"/>
    <property type="project" value="InterPro"/>
</dbReference>
<evidence type="ECO:0000256" key="6">
    <source>
        <dbReference type="PROSITE-ProRule" id="PRU01091"/>
    </source>
</evidence>
<dbReference type="Pfam" id="PF13424">
    <property type="entry name" value="TPR_12"/>
    <property type="match status" value="2"/>
</dbReference>
<dbReference type="SUPFAM" id="SSF46785">
    <property type="entry name" value="Winged helix' DNA-binding domain"/>
    <property type="match status" value="1"/>
</dbReference>
<dbReference type="InterPro" id="IPR027417">
    <property type="entry name" value="P-loop_NTPase"/>
</dbReference>
<evidence type="ECO:0000256" key="1">
    <source>
        <dbReference type="ARBA" id="ARBA00005820"/>
    </source>
</evidence>
<feature type="repeat" description="TPR" evidence="5">
    <location>
        <begin position="713"/>
        <end position="746"/>
    </location>
</feature>
<evidence type="ECO:0000259" key="7">
    <source>
        <dbReference type="PROSITE" id="PS51755"/>
    </source>
</evidence>
<accession>A0A8J7GNE8</accession>
<evidence type="ECO:0000256" key="2">
    <source>
        <dbReference type="ARBA" id="ARBA00023015"/>
    </source>
</evidence>
<keyword evidence="2" id="KW-0805">Transcription regulation</keyword>
<dbReference type="InterPro" id="IPR036388">
    <property type="entry name" value="WH-like_DNA-bd_sf"/>
</dbReference>
<dbReference type="InterPro" id="IPR016032">
    <property type="entry name" value="Sig_transdc_resp-reg_C-effctor"/>
</dbReference>
<dbReference type="PANTHER" id="PTHR35807">
    <property type="entry name" value="TRANSCRIPTIONAL REGULATOR REDD-RELATED"/>
    <property type="match status" value="1"/>
</dbReference>
<sequence>MRFGILGPVRVCGADGDCPSMQPRQRAVLAYLLLHAGRPVSADRLVAAIWGDAPPVTARAQVQVAISTLRGVLRRAGLADLLETLPAGYALTPGPDDFDLDAFTARVSPADADAGALRAALGLWRGPALGDVAAPYADAVRTRLEDLRLTTRERLADRELDRGRYRELVVELTELVAAYPSRERFREQLMLALHGCGRTRDALRVADDFRRLLAEEHGLDPRPGFAALEESIRRADPALAPGAATRPAPAAARPAPAPAQLPPDVLDFTGRADQLELLDGLLPDHGRPGATAVVLTTIAGVGGVGKTALAVHWAHRVRHRFPDGQLYLNLHGYSSSTGPLRPLEALTRLLRALGVPGARIPTELDAAAGAYRDLVASRRIVVVLDNANSPEQVRPLLPVGPGNLALVTSRDRLAGLVARDGARRITLTPLGPAEALELLTRIVGADRVAAEPVAAAELAVLCGRLPLALRITAAFLVDRPDTGLAAHAAALREGNRLLALTVVGDEQSSVRAAFDQSYAALAADEARLFRLLGVTPGADLTVDAAAALVGVAAHTAEYLLDRLAAAHLVEEHAPGRYTMHDLVREYAALRAAGEATADALGRLVDWYLVVLHAAGALIAPQRDRVTLSARHGPATLPFPPDAHDAMVFLDAERANLGPVVRLAVERGDDAAAYELAYRLRDFFVNRGHGPEAVEIFQQALEVAERLGDPADLASAHVDLATVYRQIGRAADARSHLREAIELHRSTGDTAGLAAANNLFAGLCVTEGRYAEAVGPLEAALGHFEETGDLFRVSVALINLGICAAEGDRSADAVGYFRRAIVLQRRTGDRRGEAMSRNCLGIAHQKRGEYAEAADAFADALTICRELGDLRGEGDVHNSLGDLHRVRGGYGPAVEHLRLSLAIKHRLGDLRRAKDDLALLGEVLLLLGRRTEAREHLEQARALDVDPAGPDTEARIAAGLAALTPVTDGPTIT</sequence>
<name>A0A8J7GNE8_9ACTN</name>
<reference evidence="8" key="1">
    <citation type="submission" date="2020-11" db="EMBL/GenBank/DDBJ databases">
        <title>Sequencing the genomes of 1000 actinobacteria strains.</title>
        <authorList>
            <person name="Klenk H.-P."/>
        </authorList>
    </citation>
    <scope>NUCLEOTIDE SEQUENCE</scope>
    <source>
        <strain evidence="8">DSM 45356</strain>
    </source>
</reference>
<dbReference type="PRINTS" id="PR00364">
    <property type="entry name" value="DISEASERSIST"/>
</dbReference>
<dbReference type="InterPro" id="IPR005158">
    <property type="entry name" value="BTAD"/>
</dbReference>
<keyword evidence="4" id="KW-0804">Transcription</keyword>
<protein>
    <submittedName>
        <fullName evidence="8">DNA-binding SARP family transcriptional activator/Tfp pilus assembly protein PilF</fullName>
    </submittedName>
</protein>
<dbReference type="SMART" id="SM01043">
    <property type="entry name" value="BTAD"/>
    <property type="match status" value="1"/>
</dbReference>
<dbReference type="CDD" id="cd00383">
    <property type="entry name" value="trans_reg_C"/>
    <property type="match status" value="1"/>
</dbReference>
<dbReference type="SUPFAM" id="SSF52540">
    <property type="entry name" value="P-loop containing nucleoside triphosphate hydrolases"/>
    <property type="match status" value="1"/>
</dbReference>
<evidence type="ECO:0000313" key="8">
    <source>
        <dbReference type="EMBL" id="MBG6141010.1"/>
    </source>
</evidence>
<dbReference type="PROSITE" id="PS50005">
    <property type="entry name" value="TPR"/>
    <property type="match status" value="1"/>
</dbReference>
<dbReference type="SUPFAM" id="SSF48452">
    <property type="entry name" value="TPR-like"/>
    <property type="match status" value="3"/>
</dbReference>
<keyword evidence="5" id="KW-0802">TPR repeat</keyword>
<keyword evidence="9" id="KW-1185">Reference proteome</keyword>
<organism evidence="8 9">
    <name type="scientific">Longispora fulva</name>
    <dbReference type="NCBI Taxonomy" id="619741"/>
    <lineage>
        <taxon>Bacteria</taxon>
        <taxon>Bacillati</taxon>
        <taxon>Actinomycetota</taxon>
        <taxon>Actinomycetes</taxon>
        <taxon>Micromonosporales</taxon>
        <taxon>Micromonosporaceae</taxon>
        <taxon>Longispora</taxon>
    </lineage>
</organism>
<dbReference type="GO" id="GO:0006355">
    <property type="term" value="P:regulation of DNA-templated transcription"/>
    <property type="evidence" value="ECO:0007669"/>
    <property type="project" value="InterPro"/>
</dbReference>
<dbReference type="Pfam" id="PF00486">
    <property type="entry name" value="Trans_reg_C"/>
    <property type="match status" value="1"/>
</dbReference>
<dbReference type="GO" id="GO:0043531">
    <property type="term" value="F:ADP binding"/>
    <property type="evidence" value="ECO:0007669"/>
    <property type="project" value="InterPro"/>
</dbReference>
<evidence type="ECO:0000256" key="3">
    <source>
        <dbReference type="ARBA" id="ARBA00023125"/>
    </source>
</evidence>
<dbReference type="CDD" id="cd15831">
    <property type="entry name" value="BTAD"/>
    <property type="match status" value="1"/>
</dbReference>
<dbReference type="RefSeq" id="WP_197007492.1">
    <property type="nucleotide sequence ID" value="NZ_BONS01000019.1"/>
</dbReference>
<comment type="caution">
    <text evidence="8">The sequence shown here is derived from an EMBL/GenBank/DDBJ whole genome shotgun (WGS) entry which is preliminary data.</text>
</comment>
<evidence type="ECO:0000313" key="9">
    <source>
        <dbReference type="Proteomes" id="UP000622552"/>
    </source>
</evidence>
<dbReference type="AlphaFoldDB" id="A0A8J7GNE8"/>
<evidence type="ECO:0000256" key="5">
    <source>
        <dbReference type="PROSITE-ProRule" id="PRU00339"/>
    </source>
</evidence>
<gene>
    <name evidence="8" type="ORF">IW245_007204</name>
</gene>
<dbReference type="Pfam" id="PF03704">
    <property type="entry name" value="BTAD"/>
    <property type="match status" value="1"/>
</dbReference>
<dbReference type="InterPro" id="IPR051677">
    <property type="entry name" value="AfsR-DnrI-RedD_regulator"/>
</dbReference>
<proteinExistence type="inferred from homology"/>
<dbReference type="EMBL" id="JADOUF010000001">
    <property type="protein sequence ID" value="MBG6141010.1"/>
    <property type="molecule type" value="Genomic_DNA"/>
</dbReference>
<dbReference type="Gene3D" id="3.40.50.300">
    <property type="entry name" value="P-loop containing nucleotide triphosphate hydrolases"/>
    <property type="match status" value="1"/>
</dbReference>
<dbReference type="SMART" id="SM00862">
    <property type="entry name" value="Trans_reg_C"/>
    <property type="match status" value="1"/>
</dbReference>
<dbReference type="Proteomes" id="UP000622552">
    <property type="component" value="Unassembled WGS sequence"/>
</dbReference>
<feature type="DNA-binding region" description="OmpR/PhoB-type" evidence="6">
    <location>
        <begin position="1"/>
        <end position="93"/>
    </location>
</feature>
<dbReference type="Gene3D" id="1.25.40.10">
    <property type="entry name" value="Tetratricopeptide repeat domain"/>
    <property type="match status" value="3"/>
</dbReference>
<comment type="similarity">
    <text evidence="1">Belongs to the AfsR/DnrI/RedD regulatory family.</text>
</comment>
<dbReference type="PROSITE" id="PS51755">
    <property type="entry name" value="OMPR_PHOB"/>
    <property type="match status" value="1"/>
</dbReference>
<dbReference type="PANTHER" id="PTHR35807:SF1">
    <property type="entry name" value="TRANSCRIPTIONAL REGULATOR REDD"/>
    <property type="match status" value="1"/>
</dbReference>
<dbReference type="InterPro" id="IPR011990">
    <property type="entry name" value="TPR-like_helical_dom_sf"/>
</dbReference>
<dbReference type="SUPFAM" id="SSF46894">
    <property type="entry name" value="C-terminal effector domain of the bipartite response regulators"/>
    <property type="match status" value="1"/>
</dbReference>
<dbReference type="Gene3D" id="1.10.10.10">
    <property type="entry name" value="Winged helix-like DNA-binding domain superfamily/Winged helix DNA-binding domain"/>
    <property type="match status" value="1"/>
</dbReference>
<feature type="domain" description="OmpR/PhoB-type" evidence="7">
    <location>
        <begin position="1"/>
        <end position="93"/>
    </location>
</feature>
<keyword evidence="3 6" id="KW-0238">DNA-binding</keyword>